<dbReference type="SUPFAM" id="SSF54106">
    <property type="entry name" value="LysM domain"/>
    <property type="match status" value="1"/>
</dbReference>
<dbReference type="AlphaFoldDB" id="A0A917M1M3"/>
<name>A0A917M1M3_9BACL</name>
<accession>A0A917M1M3</accession>
<dbReference type="InterPro" id="IPR018392">
    <property type="entry name" value="LysM"/>
</dbReference>
<sequence>MNRGFNHFGGGFGGGFRPPFRPFPHPFFPGRSLFPFFFFSPFAFPFFPFREGEDSEFRNDPYYATHQAKGGETLQHVAHMYNIPSAFLEEANPELTAQAALQPGTNVYVPRISHLHCHKSFFEKEMEVPANTANVGANTAIKPSSPYNGSQF</sequence>
<evidence type="ECO:0000259" key="1">
    <source>
        <dbReference type="PROSITE" id="PS51782"/>
    </source>
</evidence>
<evidence type="ECO:0000313" key="3">
    <source>
        <dbReference type="Proteomes" id="UP000600247"/>
    </source>
</evidence>
<reference evidence="2 3" key="1">
    <citation type="journal article" date="2014" name="Int. J. Syst. Evol. Microbiol.">
        <title>Complete genome sequence of Corynebacterium casei LMG S-19264T (=DSM 44701T), isolated from a smear-ripened cheese.</title>
        <authorList>
            <consortium name="US DOE Joint Genome Institute (JGI-PGF)"/>
            <person name="Walter F."/>
            <person name="Albersmeier A."/>
            <person name="Kalinowski J."/>
            <person name="Ruckert C."/>
        </authorList>
    </citation>
    <scope>NUCLEOTIDE SEQUENCE [LARGE SCALE GENOMIC DNA]</scope>
    <source>
        <strain evidence="2 3">CGMCC 1.15286</strain>
    </source>
</reference>
<dbReference type="Proteomes" id="UP000600247">
    <property type="component" value="Unassembled WGS sequence"/>
</dbReference>
<dbReference type="RefSeq" id="WP_188889760.1">
    <property type="nucleotide sequence ID" value="NZ_BMHY01000004.1"/>
</dbReference>
<gene>
    <name evidence="2" type="ORF">GCM10010918_27790</name>
</gene>
<comment type="caution">
    <text evidence="2">The sequence shown here is derived from an EMBL/GenBank/DDBJ whole genome shotgun (WGS) entry which is preliminary data.</text>
</comment>
<protein>
    <recommendedName>
        <fullName evidence="1">LysM domain-containing protein</fullName>
    </recommendedName>
</protein>
<dbReference type="PROSITE" id="PS51782">
    <property type="entry name" value="LYSM"/>
    <property type="match status" value="1"/>
</dbReference>
<dbReference type="CDD" id="cd00118">
    <property type="entry name" value="LysM"/>
    <property type="match status" value="1"/>
</dbReference>
<organism evidence="2 3">
    <name type="scientific">Paenibacillus radicis</name>
    <name type="common">ex Gao et al. 2016</name>
    <dbReference type="NCBI Taxonomy" id="1737354"/>
    <lineage>
        <taxon>Bacteria</taxon>
        <taxon>Bacillati</taxon>
        <taxon>Bacillota</taxon>
        <taxon>Bacilli</taxon>
        <taxon>Bacillales</taxon>
        <taxon>Paenibacillaceae</taxon>
        <taxon>Paenibacillus</taxon>
    </lineage>
</organism>
<evidence type="ECO:0000313" key="2">
    <source>
        <dbReference type="EMBL" id="GGG70798.1"/>
    </source>
</evidence>
<dbReference type="InterPro" id="IPR036779">
    <property type="entry name" value="LysM_dom_sf"/>
</dbReference>
<feature type="domain" description="LysM" evidence="1">
    <location>
        <begin position="64"/>
        <end position="109"/>
    </location>
</feature>
<dbReference type="Gene3D" id="3.10.350.10">
    <property type="entry name" value="LysM domain"/>
    <property type="match status" value="1"/>
</dbReference>
<dbReference type="EMBL" id="BMHY01000004">
    <property type="protein sequence ID" value="GGG70798.1"/>
    <property type="molecule type" value="Genomic_DNA"/>
</dbReference>
<proteinExistence type="predicted"/>
<keyword evidence="3" id="KW-1185">Reference proteome</keyword>